<dbReference type="Proteomes" id="UP000652761">
    <property type="component" value="Unassembled WGS sequence"/>
</dbReference>
<evidence type="ECO:0000313" key="2">
    <source>
        <dbReference type="Proteomes" id="UP000652761"/>
    </source>
</evidence>
<sequence>MCVDALSVSSTYSSLDELHASTSCVTCVDAHVHLQWVVGPPGHLHRYGPVDTGKNMDVLNRWLIYLWFFCLSRWSKSGLSDHNTFCCFPGFSTPSCRKLGCYDDGEGMNALLEKEPLPEKRIGRRCAVSHKQVIALPRENDFNMNSILSLLQSRKMFKNNAYFEPFELSSGVKHPKQVEMPRRINLRIKYGTEEFRHHKVYKTKCEE</sequence>
<dbReference type="EMBL" id="NMUH01000242">
    <property type="protein sequence ID" value="MQL75258.1"/>
    <property type="molecule type" value="Genomic_DNA"/>
</dbReference>
<proteinExistence type="predicted"/>
<organism evidence="1 2">
    <name type="scientific">Colocasia esculenta</name>
    <name type="common">Wild taro</name>
    <name type="synonym">Arum esculentum</name>
    <dbReference type="NCBI Taxonomy" id="4460"/>
    <lineage>
        <taxon>Eukaryota</taxon>
        <taxon>Viridiplantae</taxon>
        <taxon>Streptophyta</taxon>
        <taxon>Embryophyta</taxon>
        <taxon>Tracheophyta</taxon>
        <taxon>Spermatophyta</taxon>
        <taxon>Magnoliopsida</taxon>
        <taxon>Liliopsida</taxon>
        <taxon>Araceae</taxon>
        <taxon>Aroideae</taxon>
        <taxon>Colocasieae</taxon>
        <taxon>Colocasia</taxon>
    </lineage>
</organism>
<comment type="caution">
    <text evidence="1">The sequence shown here is derived from an EMBL/GenBank/DDBJ whole genome shotgun (WGS) entry which is preliminary data.</text>
</comment>
<gene>
    <name evidence="1" type="ORF">Taro_007638</name>
</gene>
<name>A0A843TUQ6_COLES</name>
<keyword evidence="2" id="KW-1185">Reference proteome</keyword>
<accession>A0A843TUQ6</accession>
<dbReference type="AlphaFoldDB" id="A0A843TUQ6"/>
<evidence type="ECO:0000313" key="1">
    <source>
        <dbReference type="EMBL" id="MQL75258.1"/>
    </source>
</evidence>
<reference evidence="1" key="1">
    <citation type="submission" date="2017-07" db="EMBL/GenBank/DDBJ databases">
        <title>Taro Niue Genome Assembly and Annotation.</title>
        <authorList>
            <person name="Atibalentja N."/>
            <person name="Keating K."/>
            <person name="Fields C.J."/>
        </authorList>
    </citation>
    <scope>NUCLEOTIDE SEQUENCE</scope>
    <source>
        <strain evidence="1">Niue_2</strain>
        <tissue evidence="1">Leaf</tissue>
    </source>
</reference>
<protein>
    <submittedName>
        <fullName evidence="1">Uncharacterized protein</fullName>
    </submittedName>
</protein>